<evidence type="ECO:0000256" key="9">
    <source>
        <dbReference type="SAM" id="Phobius"/>
    </source>
</evidence>
<dbReference type="Gene3D" id="3.30.565.10">
    <property type="entry name" value="Histidine kinase-like ATPase, C-terminal domain"/>
    <property type="match status" value="1"/>
</dbReference>
<keyword evidence="5" id="KW-0547">Nucleotide-binding</keyword>
<dbReference type="AlphaFoldDB" id="A0A5C6RNY9"/>
<dbReference type="EC" id="2.7.13.3" evidence="2"/>
<keyword evidence="9" id="KW-0472">Membrane</keyword>
<evidence type="ECO:0000259" key="10">
    <source>
        <dbReference type="PROSITE" id="PS50109"/>
    </source>
</evidence>
<keyword evidence="6 11" id="KW-0418">Kinase</keyword>
<evidence type="ECO:0000256" key="7">
    <source>
        <dbReference type="ARBA" id="ARBA00022840"/>
    </source>
</evidence>
<dbReference type="SUPFAM" id="SSF55874">
    <property type="entry name" value="ATPase domain of HSP90 chaperone/DNA topoisomerase II/histidine kinase"/>
    <property type="match status" value="1"/>
</dbReference>
<dbReference type="GO" id="GO:0005524">
    <property type="term" value="F:ATP binding"/>
    <property type="evidence" value="ECO:0007669"/>
    <property type="project" value="UniProtKB-KW"/>
</dbReference>
<dbReference type="Proteomes" id="UP000321721">
    <property type="component" value="Unassembled WGS sequence"/>
</dbReference>
<keyword evidence="9" id="KW-1133">Transmembrane helix</keyword>
<evidence type="ECO:0000256" key="2">
    <source>
        <dbReference type="ARBA" id="ARBA00012438"/>
    </source>
</evidence>
<comment type="caution">
    <text evidence="11">The sequence shown here is derived from an EMBL/GenBank/DDBJ whole genome shotgun (WGS) entry which is preliminary data.</text>
</comment>
<dbReference type="GO" id="GO:0000160">
    <property type="term" value="P:phosphorelay signal transduction system"/>
    <property type="evidence" value="ECO:0007669"/>
    <property type="project" value="UniProtKB-KW"/>
</dbReference>
<evidence type="ECO:0000256" key="6">
    <source>
        <dbReference type="ARBA" id="ARBA00022777"/>
    </source>
</evidence>
<name>A0A5C6RNY9_9FLAO</name>
<dbReference type="OrthoDB" id="9815750at2"/>
<dbReference type="InterPro" id="IPR003594">
    <property type="entry name" value="HATPase_dom"/>
</dbReference>
<evidence type="ECO:0000256" key="1">
    <source>
        <dbReference type="ARBA" id="ARBA00000085"/>
    </source>
</evidence>
<evidence type="ECO:0000256" key="5">
    <source>
        <dbReference type="ARBA" id="ARBA00022741"/>
    </source>
</evidence>
<keyword evidence="3" id="KW-0597">Phosphoprotein</keyword>
<dbReference type="SMART" id="SM00387">
    <property type="entry name" value="HATPase_c"/>
    <property type="match status" value="1"/>
</dbReference>
<feature type="transmembrane region" description="Helical" evidence="9">
    <location>
        <begin position="267"/>
        <end position="287"/>
    </location>
</feature>
<dbReference type="RefSeq" id="WP_147101886.1">
    <property type="nucleotide sequence ID" value="NZ_VOOS01000006.1"/>
</dbReference>
<feature type="domain" description="Histidine kinase" evidence="10">
    <location>
        <begin position="305"/>
        <end position="503"/>
    </location>
</feature>
<dbReference type="PRINTS" id="PR00344">
    <property type="entry name" value="BCTRLSENSOR"/>
</dbReference>
<keyword evidence="9" id="KW-0812">Transmembrane</keyword>
<accession>A0A5C6RNY9</accession>
<evidence type="ECO:0000313" key="11">
    <source>
        <dbReference type="EMBL" id="TXB63943.1"/>
    </source>
</evidence>
<dbReference type="PANTHER" id="PTHR43065">
    <property type="entry name" value="SENSOR HISTIDINE KINASE"/>
    <property type="match status" value="1"/>
</dbReference>
<sequence length="503" mass="57994">MNIYSKKQRWKLLLAGAATLIVIASLWYTNVLVKKIADQEREQVQLWAEAIKNKATLVNYTSELFDKISKEERNRIEIWAEASKRAITSTNDNDISFYIEIIAGNTTIPVIVVDEKENIVNHRNFDPEKSKNPDFLKNELELIKTINPPIELDIRITKDYTLHQKLYYKDSKIFSELKTVLDNLIESFISEVVINSASVPVIFTDSTQTKIIEYGNLSPDKADIPKYLETTIQEMKEENEPISVAINHNTINYIFYKDSELLQQLKFYPFVQFFIIGLFLIIAYYLFSTSRKVEQNQVWVGMAKETAHQLGTPLSSLIAWVEYLKMKDIDENTITELSKDITRLEMITERFSKIGSIPKLEDENITEVISQTLDYLKVRISKKVSVQFNKDHQVFAKLNPSLFSWVLENIIKNAVDAMKGEGVIMIKVTDQSQYIYIDISNTGTPIPRAKQKNIFEPGFTTKQRGWGLGLSLVKRIIENYHAGKIFVKQSDEVSTTFRIVLNK</sequence>
<keyword evidence="7" id="KW-0067">ATP-binding</keyword>
<proteinExistence type="predicted"/>
<dbReference type="EMBL" id="VOOS01000006">
    <property type="protein sequence ID" value="TXB63943.1"/>
    <property type="molecule type" value="Genomic_DNA"/>
</dbReference>
<feature type="transmembrane region" description="Helical" evidence="9">
    <location>
        <begin position="12"/>
        <end position="29"/>
    </location>
</feature>
<dbReference type="PROSITE" id="PS50109">
    <property type="entry name" value="HIS_KIN"/>
    <property type="match status" value="1"/>
</dbReference>
<dbReference type="PANTHER" id="PTHR43065:SF10">
    <property type="entry name" value="PEROXIDE STRESS-ACTIVATED HISTIDINE KINASE MAK3"/>
    <property type="match status" value="1"/>
</dbReference>
<keyword evidence="12" id="KW-1185">Reference proteome</keyword>
<dbReference type="GO" id="GO:0004673">
    <property type="term" value="F:protein histidine kinase activity"/>
    <property type="evidence" value="ECO:0007669"/>
    <property type="project" value="UniProtKB-EC"/>
</dbReference>
<dbReference type="InterPro" id="IPR036890">
    <property type="entry name" value="HATPase_C_sf"/>
</dbReference>
<dbReference type="InterPro" id="IPR004358">
    <property type="entry name" value="Sig_transdc_His_kin-like_C"/>
</dbReference>
<dbReference type="InterPro" id="IPR005467">
    <property type="entry name" value="His_kinase_dom"/>
</dbReference>
<reference evidence="11 12" key="1">
    <citation type="submission" date="2019-08" db="EMBL/GenBank/DDBJ databases">
        <title>Genome of Vicingus serpentipes NCIMB 15042.</title>
        <authorList>
            <person name="Bowman J.P."/>
        </authorList>
    </citation>
    <scope>NUCLEOTIDE SEQUENCE [LARGE SCALE GENOMIC DNA]</scope>
    <source>
        <strain evidence="11 12">NCIMB 15042</strain>
    </source>
</reference>
<protein>
    <recommendedName>
        <fullName evidence="2">histidine kinase</fullName>
        <ecNumber evidence="2">2.7.13.3</ecNumber>
    </recommendedName>
</protein>
<keyword evidence="8" id="KW-0902">Two-component regulatory system</keyword>
<gene>
    <name evidence="11" type="ORF">FRY74_11860</name>
</gene>
<evidence type="ECO:0000256" key="3">
    <source>
        <dbReference type="ARBA" id="ARBA00022553"/>
    </source>
</evidence>
<organism evidence="11 12">
    <name type="scientific">Vicingus serpentipes</name>
    <dbReference type="NCBI Taxonomy" id="1926625"/>
    <lineage>
        <taxon>Bacteria</taxon>
        <taxon>Pseudomonadati</taxon>
        <taxon>Bacteroidota</taxon>
        <taxon>Flavobacteriia</taxon>
        <taxon>Flavobacteriales</taxon>
        <taxon>Vicingaceae</taxon>
        <taxon>Vicingus</taxon>
    </lineage>
</organism>
<evidence type="ECO:0000256" key="8">
    <source>
        <dbReference type="ARBA" id="ARBA00023012"/>
    </source>
</evidence>
<dbReference type="Pfam" id="PF02518">
    <property type="entry name" value="HATPase_c"/>
    <property type="match status" value="1"/>
</dbReference>
<evidence type="ECO:0000313" key="12">
    <source>
        <dbReference type="Proteomes" id="UP000321721"/>
    </source>
</evidence>
<evidence type="ECO:0000256" key="4">
    <source>
        <dbReference type="ARBA" id="ARBA00022679"/>
    </source>
</evidence>
<keyword evidence="4" id="KW-0808">Transferase</keyword>
<comment type="catalytic activity">
    <reaction evidence="1">
        <text>ATP + protein L-histidine = ADP + protein N-phospho-L-histidine.</text>
        <dbReference type="EC" id="2.7.13.3"/>
    </reaction>
</comment>